<dbReference type="HOGENOM" id="CLU_2032872_0_0_2"/>
<protein>
    <submittedName>
        <fullName evidence="1">Uncharacterized protein</fullName>
    </submittedName>
</protein>
<evidence type="ECO:0000313" key="1">
    <source>
        <dbReference type="EMBL" id="AGB50000.1"/>
    </source>
</evidence>
<evidence type="ECO:0000313" key="2">
    <source>
        <dbReference type="Proteomes" id="UP000010866"/>
    </source>
</evidence>
<dbReference type="Proteomes" id="UP000010866">
    <property type="component" value="Chromosome"/>
</dbReference>
<gene>
    <name evidence="1" type="ordered locus">Metho_1818</name>
</gene>
<proteinExistence type="predicted"/>
<keyword evidence="2" id="KW-1185">Reference proteome</keyword>
<sequence length="121" mass="14309">MQQGTFVMDEAWYTFDSRAFSSKTNMLGSYILSKLAKRNMNAYLNMQSMDLLDSRFRYRMQAILIPETYRQDQSGKPLILEVQAITKDKWGFYNFLPQSYFFDVSQVLHLYDTTEELDPLT</sequence>
<name>L0KZ77_METHD</name>
<dbReference type="KEGG" id="mhz:Metho_1818"/>
<reference evidence="2" key="1">
    <citation type="submission" date="2012-02" db="EMBL/GenBank/DDBJ databases">
        <title>Complete sequence of chromosome of Methanomethylovorans hollandica DSM 15978.</title>
        <authorList>
            <person name="Lucas S."/>
            <person name="Copeland A."/>
            <person name="Lapidus A."/>
            <person name="Glavina del Rio T."/>
            <person name="Dalin E."/>
            <person name="Tice H."/>
            <person name="Bruce D."/>
            <person name="Goodwin L."/>
            <person name="Pitluck S."/>
            <person name="Peters L."/>
            <person name="Mikhailova N."/>
            <person name="Held B."/>
            <person name="Kyrpides N."/>
            <person name="Mavromatis K."/>
            <person name="Ivanova N."/>
            <person name="Brettin T."/>
            <person name="Detter J.C."/>
            <person name="Han C."/>
            <person name="Larimer F."/>
            <person name="Land M."/>
            <person name="Hauser L."/>
            <person name="Markowitz V."/>
            <person name="Cheng J.-F."/>
            <person name="Hugenholtz P."/>
            <person name="Woyke T."/>
            <person name="Wu D."/>
            <person name="Spring S."/>
            <person name="Schroeder M."/>
            <person name="Brambilla E."/>
            <person name="Klenk H.-P."/>
            <person name="Eisen J.A."/>
        </authorList>
    </citation>
    <scope>NUCLEOTIDE SEQUENCE [LARGE SCALE GENOMIC DNA]</scope>
    <source>
        <strain evidence="2">DSM 15978 / NBRC 107637 / DMS1</strain>
    </source>
</reference>
<dbReference type="AlphaFoldDB" id="L0KZ77"/>
<organism evidence="1 2">
    <name type="scientific">Methanomethylovorans hollandica (strain DSM 15978 / NBRC 107637 / DMS1)</name>
    <dbReference type="NCBI Taxonomy" id="867904"/>
    <lineage>
        <taxon>Archaea</taxon>
        <taxon>Methanobacteriati</taxon>
        <taxon>Methanobacteriota</taxon>
        <taxon>Stenosarchaea group</taxon>
        <taxon>Methanomicrobia</taxon>
        <taxon>Methanosarcinales</taxon>
        <taxon>Methanosarcinaceae</taxon>
        <taxon>Methanomethylovorans</taxon>
    </lineage>
</organism>
<dbReference type="InterPro" id="IPR027417">
    <property type="entry name" value="P-loop_NTPase"/>
</dbReference>
<accession>L0KZ77</accession>
<dbReference type="EMBL" id="CP003362">
    <property type="protein sequence ID" value="AGB50000.1"/>
    <property type="molecule type" value="Genomic_DNA"/>
</dbReference>
<dbReference type="Gene3D" id="3.40.50.300">
    <property type="entry name" value="P-loop containing nucleotide triphosphate hydrolases"/>
    <property type="match status" value="1"/>
</dbReference>